<keyword evidence="6 9" id="KW-0067">ATP-binding</keyword>
<dbReference type="InterPro" id="IPR019591">
    <property type="entry name" value="Mrp/NBP35_ATP-bd"/>
</dbReference>
<keyword evidence="8 9" id="KW-0411">Iron-sulfur</keyword>
<sequence length="377" mass="39787">MSVVTESDVRGALAKVDDPEIRKPITELGMVKSIEIGSDSNVHVEIYLTTAGCPLRTEITQRVTKAVADVAGVGAVTVELDVMNDEQRTNLRKQLRGDSADPVIPFAQPGSLTRVYAVASGKGGVGKSSVTVNLAAAMAARGLSVGVLDADIYGHSIPRMLGTDARPTQVEKMIMPPQAHGVKMISIAQFTKGNTPVVWRGPMLHRALQQFLADVFWGDLDVLLLDLPPGTGDIAISIAQLIPGAEILVVTTPQIAAAEVAERAGAIALQTRQRIAGVVENMSWLDLPDGSRMELYGAGGGQVVADRLTRAVGAEVPLLGQVPIEQAVREAGDEGNPIVLRDPETPAAKALLAVADKLAVRRRGLAGMSLSIDTTRR</sequence>
<evidence type="ECO:0000259" key="10">
    <source>
        <dbReference type="Pfam" id="PF01883"/>
    </source>
</evidence>
<dbReference type="SUPFAM" id="SSF117916">
    <property type="entry name" value="Fe-S cluster assembly (FSCA) domain-like"/>
    <property type="match status" value="1"/>
</dbReference>
<protein>
    <recommendedName>
        <fullName evidence="9">Iron-sulfur cluster carrier protein</fullName>
    </recommendedName>
</protein>
<evidence type="ECO:0000256" key="1">
    <source>
        <dbReference type="ARBA" id="ARBA00007352"/>
    </source>
</evidence>
<dbReference type="RefSeq" id="WP_167465046.1">
    <property type="nucleotide sequence ID" value="NZ_CP046171.1"/>
</dbReference>
<evidence type="ECO:0000256" key="6">
    <source>
        <dbReference type="ARBA" id="ARBA00022840"/>
    </source>
</evidence>
<evidence type="ECO:0000256" key="5">
    <source>
        <dbReference type="ARBA" id="ARBA00022801"/>
    </source>
</evidence>
<dbReference type="InterPro" id="IPR044304">
    <property type="entry name" value="NUBPL-like"/>
</dbReference>
<dbReference type="InterPro" id="IPR000808">
    <property type="entry name" value="Mrp-like_CS"/>
</dbReference>
<evidence type="ECO:0000313" key="12">
    <source>
        <dbReference type="Proteomes" id="UP000501705"/>
    </source>
</evidence>
<proteinExistence type="inferred from homology"/>
<dbReference type="CDD" id="cd02037">
    <property type="entry name" value="Mrp_NBP35"/>
    <property type="match status" value="1"/>
</dbReference>
<dbReference type="InterPro" id="IPR034904">
    <property type="entry name" value="FSCA_dom_sf"/>
</dbReference>
<dbReference type="GO" id="GO:0016226">
    <property type="term" value="P:iron-sulfur cluster assembly"/>
    <property type="evidence" value="ECO:0007669"/>
    <property type="project" value="InterPro"/>
</dbReference>
<keyword evidence="4 9" id="KW-0547">Nucleotide-binding</keyword>
<evidence type="ECO:0000256" key="3">
    <source>
        <dbReference type="ARBA" id="ARBA00022723"/>
    </source>
</evidence>
<dbReference type="PANTHER" id="PTHR42961">
    <property type="entry name" value="IRON-SULFUR PROTEIN NUBPL"/>
    <property type="match status" value="1"/>
</dbReference>
<dbReference type="Gene3D" id="3.40.50.300">
    <property type="entry name" value="P-loop containing nucleotide triphosphate hydrolases"/>
    <property type="match status" value="1"/>
</dbReference>
<evidence type="ECO:0000256" key="8">
    <source>
        <dbReference type="ARBA" id="ARBA00023014"/>
    </source>
</evidence>
<dbReference type="InterPro" id="IPR027417">
    <property type="entry name" value="P-loop_NTPase"/>
</dbReference>
<dbReference type="GO" id="GO:0046872">
    <property type="term" value="F:metal ion binding"/>
    <property type="evidence" value="ECO:0007669"/>
    <property type="project" value="UniProtKB-KW"/>
</dbReference>
<keyword evidence="3 9" id="KW-0479">Metal-binding</keyword>
<comment type="similarity">
    <text evidence="2">In the C-terminal section; belongs to the Mrp/NBP35 ATP-binding proteins family.</text>
</comment>
<accession>A0A6G9XYH1</accession>
<evidence type="ECO:0000256" key="4">
    <source>
        <dbReference type="ARBA" id="ARBA00022741"/>
    </source>
</evidence>
<dbReference type="Proteomes" id="UP000501705">
    <property type="component" value="Chromosome"/>
</dbReference>
<dbReference type="PANTHER" id="PTHR42961:SF2">
    <property type="entry name" value="IRON-SULFUR PROTEIN NUBPL"/>
    <property type="match status" value="1"/>
</dbReference>
<dbReference type="Pfam" id="PF01883">
    <property type="entry name" value="FeS_assembly_P"/>
    <property type="match status" value="1"/>
</dbReference>
<feature type="binding site" evidence="9">
    <location>
        <begin position="121"/>
        <end position="128"/>
    </location>
    <ligand>
        <name>ATP</name>
        <dbReference type="ChEBI" id="CHEBI:30616"/>
    </ligand>
</feature>
<evidence type="ECO:0000256" key="2">
    <source>
        <dbReference type="ARBA" id="ARBA00008205"/>
    </source>
</evidence>
<keyword evidence="7 9" id="KW-0408">Iron</keyword>
<dbReference type="PROSITE" id="PS01215">
    <property type="entry name" value="MRP"/>
    <property type="match status" value="1"/>
</dbReference>
<reference evidence="11 12" key="1">
    <citation type="journal article" date="2019" name="ACS Chem. Biol.">
        <title>Identification and Mobilization of a Cryptic Antibiotic Biosynthesis Gene Locus from a Human-Pathogenic Nocardia Isolate.</title>
        <authorList>
            <person name="Herisse M."/>
            <person name="Ishida K."/>
            <person name="Porter J.L."/>
            <person name="Howden B."/>
            <person name="Hertweck C."/>
            <person name="Stinear T.P."/>
            <person name="Pidot S.J."/>
        </authorList>
    </citation>
    <scope>NUCLEOTIDE SEQUENCE [LARGE SCALE GENOMIC DNA]</scope>
    <source>
        <strain evidence="11 12">AUSMDU00024985</strain>
    </source>
</reference>
<comment type="similarity">
    <text evidence="9">Belongs to the Mrp/NBP35 ATP-binding proteins family.</text>
</comment>
<dbReference type="InterPro" id="IPR033756">
    <property type="entry name" value="YlxH/NBP35"/>
</dbReference>
<dbReference type="SUPFAM" id="SSF52540">
    <property type="entry name" value="P-loop containing nucleoside triphosphate hydrolases"/>
    <property type="match status" value="1"/>
</dbReference>
<dbReference type="Pfam" id="PF10609">
    <property type="entry name" value="ParA"/>
    <property type="match status" value="1"/>
</dbReference>
<dbReference type="InterPro" id="IPR002744">
    <property type="entry name" value="MIP18-like"/>
</dbReference>
<dbReference type="GO" id="GO:0051539">
    <property type="term" value="F:4 iron, 4 sulfur cluster binding"/>
    <property type="evidence" value="ECO:0007669"/>
    <property type="project" value="TreeGrafter"/>
</dbReference>
<gene>
    <name evidence="11" type="ORF">F5X71_30080</name>
</gene>
<organism evidence="11 12">
    <name type="scientific">Nocardia brasiliensis</name>
    <dbReference type="NCBI Taxonomy" id="37326"/>
    <lineage>
        <taxon>Bacteria</taxon>
        <taxon>Bacillati</taxon>
        <taxon>Actinomycetota</taxon>
        <taxon>Actinomycetes</taxon>
        <taxon>Mycobacteriales</taxon>
        <taxon>Nocardiaceae</taxon>
        <taxon>Nocardia</taxon>
    </lineage>
</organism>
<comment type="function">
    <text evidence="9">Binds and transfers iron-sulfur (Fe-S) clusters to target apoproteins. Can hydrolyze ATP.</text>
</comment>
<dbReference type="AlphaFoldDB" id="A0A6G9XYH1"/>
<dbReference type="EMBL" id="CP046171">
    <property type="protein sequence ID" value="QIS05995.1"/>
    <property type="molecule type" value="Genomic_DNA"/>
</dbReference>
<dbReference type="HAMAP" id="MF_02040">
    <property type="entry name" value="Mrp_NBP35"/>
    <property type="match status" value="1"/>
</dbReference>
<dbReference type="FunFam" id="3.40.50.300:FF:000304">
    <property type="entry name" value="Iron-sulfur cluster carrier protein"/>
    <property type="match status" value="1"/>
</dbReference>
<name>A0A6G9XYH1_NOCBR</name>
<evidence type="ECO:0000313" key="11">
    <source>
        <dbReference type="EMBL" id="QIS05995.1"/>
    </source>
</evidence>
<evidence type="ECO:0000256" key="9">
    <source>
        <dbReference type="HAMAP-Rule" id="MF_02040"/>
    </source>
</evidence>
<evidence type="ECO:0000256" key="7">
    <source>
        <dbReference type="ARBA" id="ARBA00023004"/>
    </source>
</evidence>
<dbReference type="GO" id="GO:0140663">
    <property type="term" value="F:ATP-dependent FeS chaperone activity"/>
    <property type="evidence" value="ECO:0007669"/>
    <property type="project" value="InterPro"/>
</dbReference>
<feature type="domain" description="MIP18 family-like" evidence="10">
    <location>
        <begin position="7"/>
        <end position="78"/>
    </location>
</feature>
<keyword evidence="5 9" id="KW-0378">Hydrolase</keyword>
<dbReference type="GO" id="GO:0016887">
    <property type="term" value="F:ATP hydrolysis activity"/>
    <property type="evidence" value="ECO:0007669"/>
    <property type="project" value="UniProtKB-UniRule"/>
</dbReference>
<comment type="subunit">
    <text evidence="9">Homodimer.</text>
</comment>
<comment type="similarity">
    <text evidence="1">In the N-terminal section; belongs to the MIP18 family.</text>
</comment>
<dbReference type="Gene3D" id="3.30.300.130">
    <property type="entry name" value="Fe-S cluster assembly (FSCA)"/>
    <property type="match status" value="1"/>
</dbReference>
<dbReference type="GO" id="GO:0005524">
    <property type="term" value="F:ATP binding"/>
    <property type="evidence" value="ECO:0007669"/>
    <property type="project" value="UniProtKB-UniRule"/>
</dbReference>